<dbReference type="GeneID" id="66076443"/>
<keyword evidence="2" id="KW-1185">Reference proteome</keyword>
<dbReference type="RefSeq" id="XP_043010183.1">
    <property type="nucleotide sequence ID" value="XM_043152097.1"/>
</dbReference>
<evidence type="ECO:0000313" key="1">
    <source>
        <dbReference type="EMBL" id="KAG7093713.1"/>
    </source>
</evidence>
<organism evidence="1 2">
    <name type="scientific">Marasmius oreades</name>
    <name type="common">fairy-ring Marasmius</name>
    <dbReference type="NCBI Taxonomy" id="181124"/>
    <lineage>
        <taxon>Eukaryota</taxon>
        <taxon>Fungi</taxon>
        <taxon>Dikarya</taxon>
        <taxon>Basidiomycota</taxon>
        <taxon>Agaricomycotina</taxon>
        <taxon>Agaricomycetes</taxon>
        <taxon>Agaricomycetidae</taxon>
        <taxon>Agaricales</taxon>
        <taxon>Marasmiineae</taxon>
        <taxon>Marasmiaceae</taxon>
        <taxon>Marasmius</taxon>
    </lineage>
</organism>
<name>A0A9P7S222_9AGAR</name>
<dbReference type="OrthoDB" id="2969854at2759"/>
<dbReference type="EMBL" id="CM032184">
    <property type="protein sequence ID" value="KAG7093713.1"/>
    <property type="molecule type" value="Genomic_DNA"/>
</dbReference>
<protein>
    <recommendedName>
        <fullName evidence="3">F-box domain-containing protein</fullName>
    </recommendedName>
</protein>
<gene>
    <name evidence="1" type="ORF">E1B28_007367</name>
</gene>
<dbReference type="InterPro" id="IPR032675">
    <property type="entry name" value="LRR_dom_sf"/>
</dbReference>
<evidence type="ECO:0008006" key="3">
    <source>
        <dbReference type="Google" id="ProtNLM"/>
    </source>
</evidence>
<dbReference type="KEGG" id="more:E1B28_007367"/>
<dbReference type="Gene3D" id="3.80.10.10">
    <property type="entry name" value="Ribonuclease Inhibitor"/>
    <property type="match status" value="1"/>
</dbReference>
<dbReference type="AlphaFoldDB" id="A0A9P7S222"/>
<sequence length="521" mass="58507">MTHHRSNNSTFLSTIRSFLSPKSSMATLTAAERDSMMNTYAEHDDSSEEYNRHNYKLRMPTLPSPNINKALPPLPEESIKRSQTQIRGQPPRTRMRTLSHRDRIQTQTGARPRTISRRGLDQVQSVYHVQNLRLGKDFYVNIFRFLDKPDLVAVAGTCKTLREAAYQVLYETVTLAPRKLPSSSEVINQSRRQLPASFHNLLSTMQTNDNARAQVRHLSIYWGIEVPQSAYDWLKQLGTPLVSLDVRIASGADDEHLMNTILRCPALRLLHSFTHTGDPILFRNVERLSFLLSSTPRLKRLAVTLPNQLGQLETISPSFPASSVEHATITSPKFDATLRQLLLSFSGSVKVLELSIEHPISSETEARNTLYALGISLRQLALHLAVPATDYTFLDYVPKHLTGLRGLYLSRGTCTKELLNNLHHASGLQCLGFAGCMPDIITTDDLVRYLGGERKHPRLRLLFLCPAGKKDGTPDPSVALHEACRKAGVRMKRCLCIPDVFDVEKVMGGMPRRSKPIFGTL</sequence>
<dbReference type="Proteomes" id="UP001049176">
    <property type="component" value="Chromosome 4"/>
</dbReference>
<proteinExistence type="predicted"/>
<reference evidence="1" key="1">
    <citation type="journal article" date="2021" name="Genome Biol. Evol.">
        <title>The assembled and annotated genome of the fairy-ring fungus Marasmius oreades.</title>
        <authorList>
            <person name="Hiltunen M."/>
            <person name="Ament-Velasquez S.L."/>
            <person name="Johannesson H."/>
        </authorList>
    </citation>
    <scope>NUCLEOTIDE SEQUENCE</scope>
    <source>
        <strain evidence="1">03SP1</strain>
    </source>
</reference>
<evidence type="ECO:0000313" key="2">
    <source>
        <dbReference type="Proteomes" id="UP001049176"/>
    </source>
</evidence>
<accession>A0A9P7S222</accession>
<comment type="caution">
    <text evidence="1">The sequence shown here is derived from an EMBL/GenBank/DDBJ whole genome shotgun (WGS) entry which is preliminary data.</text>
</comment>